<dbReference type="Pfam" id="PF00011">
    <property type="entry name" value="HSP20"/>
    <property type="match status" value="1"/>
</dbReference>
<evidence type="ECO:0000256" key="1">
    <source>
        <dbReference type="PROSITE-ProRule" id="PRU00285"/>
    </source>
</evidence>
<dbReference type="Proteomes" id="UP001208570">
    <property type="component" value="Unassembled WGS sequence"/>
</dbReference>
<dbReference type="AlphaFoldDB" id="A0AAD9K5U1"/>
<keyword evidence="6" id="KW-1185">Reference proteome</keyword>
<dbReference type="GO" id="GO:0009408">
    <property type="term" value="P:response to heat"/>
    <property type="evidence" value="ECO:0007669"/>
    <property type="project" value="TreeGrafter"/>
</dbReference>
<evidence type="ECO:0000313" key="5">
    <source>
        <dbReference type="EMBL" id="KAK2165454.1"/>
    </source>
</evidence>
<gene>
    <name evidence="5" type="ORF">LSH36_50g07026</name>
</gene>
<protein>
    <recommendedName>
        <fullName evidence="4">SHSP domain-containing protein</fullName>
    </recommendedName>
</protein>
<feature type="compositionally biased region" description="Polar residues" evidence="3">
    <location>
        <begin position="51"/>
        <end position="64"/>
    </location>
</feature>
<feature type="domain" description="SHSP" evidence="4">
    <location>
        <begin position="188"/>
        <end position="300"/>
    </location>
</feature>
<dbReference type="InterPro" id="IPR002068">
    <property type="entry name" value="A-crystallin/Hsp20_dom"/>
</dbReference>
<name>A0AAD9K5U1_9ANNE</name>
<dbReference type="CDD" id="cd06526">
    <property type="entry name" value="metazoan_ACD"/>
    <property type="match status" value="1"/>
</dbReference>
<dbReference type="PANTHER" id="PTHR45640">
    <property type="entry name" value="HEAT SHOCK PROTEIN HSP-12.2-RELATED"/>
    <property type="match status" value="1"/>
</dbReference>
<feature type="compositionally biased region" description="Low complexity" evidence="3">
    <location>
        <begin position="335"/>
        <end position="349"/>
    </location>
</feature>
<dbReference type="PROSITE" id="PS01031">
    <property type="entry name" value="SHSP"/>
    <property type="match status" value="1"/>
</dbReference>
<evidence type="ECO:0000256" key="3">
    <source>
        <dbReference type="SAM" id="MobiDB-lite"/>
    </source>
</evidence>
<dbReference type="GO" id="GO:0042026">
    <property type="term" value="P:protein refolding"/>
    <property type="evidence" value="ECO:0007669"/>
    <property type="project" value="TreeGrafter"/>
</dbReference>
<dbReference type="SUPFAM" id="SSF49764">
    <property type="entry name" value="HSP20-like chaperones"/>
    <property type="match status" value="1"/>
</dbReference>
<dbReference type="GO" id="GO:0005737">
    <property type="term" value="C:cytoplasm"/>
    <property type="evidence" value="ECO:0007669"/>
    <property type="project" value="TreeGrafter"/>
</dbReference>
<dbReference type="InterPro" id="IPR001436">
    <property type="entry name" value="Alpha-crystallin/sHSP_animal"/>
</dbReference>
<sequence>MNRERHMHITRTTELPTKTYHITKHHFTPIRYEPGVEVIRKPTIEHKVITSGTGISGDMTSTSHGHGGPRRKETIQIFRSPTATYADVGGYGPREVKKVVKVVGGGVIGDGLMDQVSSSSVSSGYAHPESFVTMQKTMEGELDRRRVDWEREVEKMQHGFFDMKTSDAASVRDKMADVDVRSRSGEILTVGDSHDLFHELADGSRVYRQKFDLYGFDTDNLMVRAEDGKLTISASKEEQFGGATSLRQFKRTVDIPEVVDPEQISSFLGEDGILTIEAPVVESRVKQEVRYDGRRAVASSSTLRHVDDDVDFPPGFDAVVETTNSRSNTDVEFEPTSMSPSMSSSTSTSFARRRYLGPDVEETPYGRKLKTSLYIGRKYKADDVTVKLYDYKINVDARSEEIVAGRTSKRQFTRDIDIPGPVDRASFRAVFGADGRLYIGGSFTGNDDHDAVTGSVESDMPSGGKSVNIMY</sequence>
<dbReference type="GO" id="GO:0051082">
    <property type="term" value="F:unfolded protein binding"/>
    <property type="evidence" value="ECO:0007669"/>
    <property type="project" value="TreeGrafter"/>
</dbReference>
<dbReference type="EMBL" id="JAODUP010000050">
    <property type="protein sequence ID" value="KAK2165454.1"/>
    <property type="molecule type" value="Genomic_DNA"/>
</dbReference>
<comment type="caution">
    <text evidence="5">The sequence shown here is derived from an EMBL/GenBank/DDBJ whole genome shotgun (WGS) entry which is preliminary data.</text>
</comment>
<dbReference type="PANTHER" id="PTHR45640:SF26">
    <property type="entry name" value="RE23625P"/>
    <property type="match status" value="1"/>
</dbReference>
<comment type="similarity">
    <text evidence="1 2">Belongs to the small heat shock protein (HSP20) family.</text>
</comment>
<feature type="region of interest" description="Disordered" evidence="3">
    <location>
        <begin position="51"/>
        <end position="71"/>
    </location>
</feature>
<reference evidence="5" key="1">
    <citation type="journal article" date="2023" name="Mol. Biol. Evol.">
        <title>Third-Generation Sequencing Reveals the Adaptive Role of the Epigenome in Three Deep-Sea Polychaetes.</title>
        <authorList>
            <person name="Perez M."/>
            <person name="Aroh O."/>
            <person name="Sun Y."/>
            <person name="Lan Y."/>
            <person name="Juniper S.K."/>
            <person name="Young C.R."/>
            <person name="Angers B."/>
            <person name="Qian P.Y."/>
        </authorList>
    </citation>
    <scope>NUCLEOTIDE SEQUENCE</scope>
    <source>
        <strain evidence="5">P08H-3</strain>
    </source>
</reference>
<organism evidence="5 6">
    <name type="scientific">Paralvinella palmiformis</name>
    <dbReference type="NCBI Taxonomy" id="53620"/>
    <lineage>
        <taxon>Eukaryota</taxon>
        <taxon>Metazoa</taxon>
        <taxon>Spiralia</taxon>
        <taxon>Lophotrochozoa</taxon>
        <taxon>Annelida</taxon>
        <taxon>Polychaeta</taxon>
        <taxon>Sedentaria</taxon>
        <taxon>Canalipalpata</taxon>
        <taxon>Terebellida</taxon>
        <taxon>Terebelliformia</taxon>
        <taxon>Alvinellidae</taxon>
        <taxon>Paralvinella</taxon>
    </lineage>
</organism>
<dbReference type="InterPro" id="IPR008978">
    <property type="entry name" value="HSP20-like_chaperone"/>
</dbReference>
<dbReference type="Gene3D" id="2.60.40.790">
    <property type="match status" value="2"/>
</dbReference>
<proteinExistence type="inferred from homology"/>
<accession>A0AAD9K5U1</accession>
<feature type="region of interest" description="Disordered" evidence="3">
    <location>
        <begin position="324"/>
        <end position="350"/>
    </location>
</feature>
<evidence type="ECO:0000256" key="2">
    <source>
        <dbReference type="RuleBase" id="RU003616"/>
    </source>
</evidence>
<dbReference type="GO" id="GO:0005634">
    <property type="term" value="C:nucleus"/>
    <property type="evidence" value="ECO:0007669"/>
    <property type="project" value="TreeGrafter"/>
</dbReference>
<evidence type="ECO:0000313" key="6">
    <source>
        <dbReference type="Proteomes" id="UP001208570"/>
    </source>
</evidence>
<evidence type="ECO:0000259" key="4">
    <source>
        <dbReference type="PROSITE" id="PS01031"/>
    </source>
</evidence>